<evidence type="ECO:0000256" key="2">
    <source>
        <dbReference type="ARBA" id="ARBA00004688"/>
    </source>
</evidence>
<dbReference type="SUPFAM" id="SSF51569">
    <property type="entry name" value="Aldolase"/>
    <property type="match status" value="1"/>
</dbReference>
<dbReference type="UniPathway" id="UPA00053">
    <property type="reaction ID" value="UER00084"/>
</dbReference>
<evidence type="ECO:0000259" key="9">
    <source>
        <dbReference type="Pfam" id="PF00793"/>
    </source>
</evidence>
<dbReference type="AlphaFoldDB" id="A0A542DPW2"/>
<evidence type="ECO:0000313" key="10">
    <source>
        <dbReference type="EMBL" id="TQJ05141.1"/>
    </source>
</evidence>
<evidence type="ECO:0000256" key="1">
    <source>
        <dbReference type="ARBA" id="ARBA00003726"/>
    </source>
</evidence>
<evidence type="ECO:0000256" key="3">
    <source>
        <dbReference type="ARBA" id="ARBA00007985"/>
    </source>
</evidence>
<dbReference type="Pfam" id="PF00793">
    <property type="entry name" value="DAHP_synth_1"/>
    <property type="match status" value="1"/>
</dbReference>
<sequence>MHTVRTANFRVTGVDPLPAPARIRDEIPVPLAAQQVVDQTRHDITTINEGEDDRLVVVTGPCSVHDPDAALAYAERLAHLAQEVSDQLLVVMRVYVEKPRTRLGWKGLVSDPRLDGSHDIHSGLRLARSLMVRILDTGLPVGCEFLDPAIPRYLSDAVSWASIGARTVQSQVHRQFASGLSMPVGLKNSTTGSVEDAIDAIVAAGSGHVFPGIDDDGAAAVLTTSGNPDCHIVLRGSSAGPNYGAVHVAKTLDLLEAAGLRRSLFIDASHGNSGKDHNRQPQVVADLAGRIGEGESGITGVMLESFLAAGRQDLGRADRLSYGQSVTDACVGWGQTVHMISELADAVASRRSSPAHLSLVS</sequence>
<comment type="function">
    <text evidence="1 8">Stereospecific condensation of phosphoenolpyruvate (PEP) and D-erythrose-4-phosphate (E4P) giving rise to 3-deoxy-D-arabino-heptulosonate-7-phosphate (DAHP).</text>
</comment>
<dbReference type="EMBL" id="VFML01000001">
    <property type="protein sequence ID" value="TQJ05141.1"/>
    <property type="molecule type" value="Genomic_DNA"/>
</dbReference>
<dbReference type="PANTHER" id="PTHR21225">
    <property type="entry name" value="PHOSPHO-2-DEHYDRO-3-DEOXYHEPTONATE ALDOLASE DAHP SYNTHETASE"/>
    <property type="match status" value="1"/>
</dbReference>
<dbReference type="GO" id="GO:0009423">
    <property type="term" value="P:chorismate biosynthetic process"/>
    <property type="evidence" value="ECO:0007669"/>
    <property type="project" value="UniProtKB-UniPathway"/>
</dbReference>
<dbReference type="Gene3D" id="3.20.20.70">
    <property type="entry name" value="Aldolase class I"/>
    <property type="match status" value="1"/>
</dbReference>
<dbReference type="FunFam" id="3.20.20.70:FF:000005">
    <property type="entry name" value="Phospho-2-dehydro-3-deoxyheptonate aldolase"/>
    <property type="match status" value="1"/>
</dbReference>
<dbReference type="GO" id="GO:0009073">
    <property type="term" value="P:aromatic amino acid family biosynthetic process"/>
    <property type="evidence" value="ECO:0007669"/>
    <property type="project" value="UniProtKB-KW"/>
</dbReference>
<evidence type="ECO:0000256" key="5">
    <source>
        <dbReference type="ARBA" id="ARBA00022679"/>
    </source>
</evidence>
<comment type="similarity">
    <text evidence="3 8">Belongs to the class-I DAHP synthase family.</text>
</comment>
<keyword evidence="11" id="KW-1185">Reference proteome</keyword>
<dbReference type="InterPro" id="IPR013785">
    <property type="entry name" value="Aldolase_TIM"/>
</dbReference>
<evidence type="ECO:0000256" key="7">
    <source>
        <dbReference type="ARBA" id="ARBA00047508"/>
    </source>
</evidence>
<comment type="catalytic activity">
    <reaction evidence="7 8">
        <text>D-erythrose 4-phosphate + phosphoenolpyruvate + H2O = 7-phospho-2-dehydro-3-deoxy-D-arabino-heptonate + phosphate</text>
        <dbReference type="Rhea" id="RHEA:14717"/>
        <dbReference type="ChEBI" id="CHEBI:15377"/>
        <dbReference type="ChEBI" id="CHEBI:16897"/>
        <dbReference type="ChEBI" id="CHEBI:43474"/>
        <dbReference type="ChEBI" id="CHEBI:58394"/>
        <dbReference type="ChEBI" id="CHEBI:58702"/>
        <dbReference type="EC" id="2.5.1.54"/>
    </reaction>
</comment>
<keyword evidence="5 8" id="KW-0808">Transferase</keyword>
<name>A0A542DPW2_AMYCI</name>
<dbReference type="GO" id="GO:0005737">
    <property type="term" value="C:cytoplasm"/>
    <property type="evidence" value="ECO:0007669"/>
    <property type="project" value="TreeGrafter"/>
</dbReference>
<dbReference type="PIRSF" id="PIRSF001361">
    <property type="entry name" value="DAHP_synthase"/>
    <property type="match status" value="1"/>
</dbReference>
<gene>
    <name evidence="10" type="ORF">FB471_4965</name>
</gene>
<accession>A0A542DPW2</accession>
<reference evidence="10 11" key="1">
    <citation type="submission" date="2019-06" db="EMBL/GenBank/DDBJ databases">
        <title>Sequencing the genomes of 1000 actinobacteria strains.</title>
        <authorList>
            <person name="Klenk H.-P."/>
        </authorList>
    </citation>
    <scope>NUCLEOTIDE SEQUENCE [LARGE SCALE GENOMIC DNA]</scope>
    <source>
        <strain evidence="10 11">DSM 45679</strain>
    </source>
</reference>
<organism evidence="10 11">
    <name type="scientific">Amycolatopsis cihanbeyliensis</name>
    <dbReference type="NCBI Taxonomy" id="1128664"/>
    <lineage>
        <taxon>Bacteria</taxon>
        <taxon>Bacillati</taxon>
        <taxon>Actinomycetota</taxon>
        <taxon>Actinomycetes</taxon>
        <taxon>Pseudonocardiales</taxon>
        <taxon>Pseudonocardiaceae</taxon>
        <taxon>Amycolatopsis</taxon>
    </lineage>
</organism>
<dbReference type="Proteomes" id="UP000320876">
    <property type="component" value="Unassembled WGS sequence"/>
</dbReference>
<evidence type="ECO:0000256" key="8">
    <source>
        <dbReference type="PIRNR" id="PIRNR001361"/>
    </source>
</evidence>
<dbReference type="InterPro" id="IPR006218">
    <property type="entry name" value="DAHP1/KDSA"/>
</dbReference>
<dbReference type="NCBIfam" id="NF009395">
    <property type="entry name" value="PRK12755.1"/>
    <property type="match status" value="1"/>
</dbReference>
<dbReference type="PANTHER" id="PTHR21225:SF12">
    <property type="entry name" value="PHOSPHO-2-DEHYDRO-3-DEOXYHEPTONATE ALDOLASE, TYROSINE-INHIBITED"/>
    <property type="match status" value="1"/>
</dbReference>
<dbReference type="InterPro" id="IPR006219">
    <property type="entry name" value="DAHP_synth_1"/>
</dbReference>
<keyword evidence="4 8" id="KW-0028">Amino-acid biosynthesis</keyword>
<evidence type="ECO:0000313" key="11">
    <source>
        <dbReference type="Proteomes" id="UP000320876"/>
    </source>
</evidence>
<evidence type="ECO:0000256" key="4">
    <source>
        <dbReference type="ARBA" id="ARBA00022605"/>
    </source>
</evidence>
<dbReference type="GO" id="GO:0008652">
    <property type="term" value="P:amino acid biosynthetic process"/>
    <property type="evidence" value="ECO:0007669"/>
    <property type="project" value="UniProtKB-KW"/>
</dbReference>
<feature type="domain" description="DAHP synthetase I/KDSA" evidence="9">
    <location>
        <begin position="41"/>
        <end position="338"/>
    </location>
</feature>
<dbReference type="EC" id="2.5.1.54" evidence="8"/>
<dbReference type="OrthoDB" id="9807331at2"/>
<comment type="pathway">
    <text evidence="2 8">Metabolic intermediate biosynthesis; chorismate biosynthesis; chorismate from D-erythrose 4-phosphate and phosphoenolpyruvate: step 1/7.</text>
</comment>
<evidence type="ECO:0000256" key="6">
    <source>
        <dbReference type="ARBA" id="ARBA00023141"/>
    </source>
</evidence>
<dbReference type="RefSeq" id="WP_142000713.1">
    <property type="nucleotide sequence ID" value="NZ_VFML01000001.1"/>
</dbReference>
<protein>
    <recommendedName>
        <fullName evidence="8">Phospho-2-dehydro-3-deoxyheptonate aldolase</fullName>
        <ecNumber evidence="8">2.5.1.54</ecNumber>
    </recommendedName>
</protein>
<proteinExistence type="inferred from homology"/>
<dbReference type="GO" id="GO:0003849">
    <property type="term" value="F:3-deoxy-7-phosphoheptulonate synthase activity"/>
    <property type="evidence" value="ECO:0007669"/>
    <property type="project" value="UniProtKB-EC"/>
</dbReference>
<comment type="caution">
    <text evidence="10">The sequence shown here is derived from an EMBL/GenBank/DDBJ whole genome shotgun (WGS) entry which is preliminary data.</text>
</comment>
<dbReference type="NCBIfam" id="TIGR00034">
    <property type="entry name" value="aroFGH"/>
    <property type="match status" value="1"/>
</dbReference>
<keyword evidence="6 8" id="KW-0057">Aromatic amino acid biosynthesis</keyword>